<organism evidence="3">
    <name type="scientific">marine sediment metagenome</name>
    <dbReference type="NCBI Taxonomy" id="412755"/>
    <lineage>
        <taxon>unclassified sequences</taxon>
        <taxon>metagenomes</taxon>
        <taxon>ecological metagenomes</taxon>
    </lineage>
</organism>
<dbReference type="GO" id="GO:0016625">
    <property type="term" value="F:oxidoreductase activity, acting on the aldehyde or oxo group of donors, iron-sulfur protein as acceptor"/>
    <property type="evidence" value="ECO:0007669"/>
    <property type="project" value="UniProtKB-ARBA"/>
</dbReference>
<dbReference type="GO" id="GO:0045333">
    <property type="term" value="P:cellular respiration"/>
    <property type="evidence" value="ECO:0007669"/>
    <property type="project" value="UniProtKB-ARBA"/>
</dbReference>
<sequence>MKNIIEHPLKKYFRGEINYTTCSGCGNGIISQSILRAIDEIAISFDQIAFVSGIGCSGWIPSPSFNTDVLHVTHGRSIAFVSGIGCSGWIPSPSFNTDVLHVTHGRSIAFATGLKLAAPQMKVIVCAGDGDTGAIGGNHFIHAARRNIDLTVICVNNQIFGMTGGQVAPSTPYLSKTTTTPFGNIERPFDLSNLAIAAGATFVARWTTYHARSLKNSIKKAILHRGFSFIEAISQCPVQYGKVIGMRNDSVSMLLHYKECAVNIKKAKDMSEDELR</sequence>
<dbReference type="AlphaFoldDB" id="X1EVK4"/>
<evidence type="ECO:0000313" key="3">
    <source>
        <dbReference type="EMBL" id="GAH37416.1"/>
    </source>
</evidence>
<comment type="caution">
    <text evidence="3">The sequence shown here is derived from an EMBL/GenBank/DDBJ whole genome shotgun (WGS) entry which is preliminary data.</text>
</comment>
<protein>
    <recommendedName>
        <fullName evidence="2">Thiamine pyrophosphate enzyme TPP-binding domain-containing protein</fullName>
    </recommendedName>
</protein>
<dbReference type="Pfam" id="PF02775">
    <property type="entry name" value="TPP_enzyme_C"/>
    <property type="match status" value="1"/>
</dbReference>
<evidence type="ECO:0000256" key="1">
    <source>
        <dbReference type="ARBA" id="ARBA00023002"/>
    </source>
</evidence>
<reference evidence="3" key="1">
    <citation type="journal article" date="2014" name="Front. Microbiol.">
        <title>High frequency of phylogenetically diverse reductive dehalogenase-homologous genes in deep subseafloor sedimentary metagenomes.</title>
        <authorList>
            <person name="Kawai M."/>
            <person name="Futagami T."/>
            <person name="Toyoda A."/>
            <person name="Takaki Y."/>
            <person name="Nishi S."/>
            <person name="Hori S."/>
            <person name="Arai W."/>
            <person name="Tsubouchi T."/>
            <person name="Morono Y."/>
            <person name="Uchiyama I."/>
            <person name="Ito T."/>
            <person name="Fujiyama A."/>
            <person name="Inagaki F."/>
            <person name="Takami H."/>
        </authorList>
    </citation>
    <scope>NUCLEOTIDE SEQUENCE</scope>
    <source>
        <strain evidence="3">Expedition CK06-06</strain>
    </source>
</reference>
<dbReference type="InterPro" id="IPR051457">
    <property type="entry name" value="2-oxoacid:Fd_oxidoreductase"/>
</dbReference>
<name>X1EVK4_9ZZZZ</name>
<accession>X1EVK4</accession>
<keyword evidence="1" id="KW-0560">Oxidoreductase</keyword>
<evidence type="ECO:0000259" key="2">
    <source>
        <dbReference type="Pfam" id="PF02775"/>
    </source>
</evidence>
<proteinExistence type="predicted"/>
<dbReference type="PANTHER" id="PTHR48084">
    <property type="entry name" value="2-OXOGLUTARATE OXIDOREDUCTASE SUBUNIT KORB-RELATED"/>
    <property type="match status" value="1"/>
</dbReference>
<dbReference type="GO" id="GO:0030976">
    <property type="term" value="F:thiamine pyrophosphate binding"/>
    <property type="evidence" value="ECO:0007669"/>
    <property type="project" value="InterPro"/>
</dbReference>
<feature type="non-terminal residue" evidence="3">
    <location>
        <position position="276"/>
    </location>
</feature>
<dbReference type="PANTHER" id="PTHR48084:SF1">
    <property type="entry name" value="2-OXOGLUTARATE SYNTHASE SUBUNIT KORB"/>
    <property type="match status" value="1"/>
</dbReference>
<dbReference type="EMBL" id="BARU01009469">
    <property type="protein sequence ID" value="GAH37416.1"/>
    <property type="molecule type" value="Genomic_DNA"/>
</dbReference>
<dbReference type="InterPro" id="IPR011766">
    <property type="entry name" value="TPP_enzyme_TPP-bd"/>
</dbReference>
<feature type="domain" description="Thiamine pyrophosphate enzyme TPP-binding" evidence="2">
    <location>
        <begin position="91"/>
        <end position="231"/>
    </location>
</feature>
<dbReference type="InterPro" id="IPR029061">
    <property type="entry name" value="THDP-binding"/>
</dbReference>
<dbReference type="CDD" id="cd03375">
    <property type="entry name" value="TPP_OGFOR"/>
    <property type="match status" value="1"/>
</dbReference>
<dbReference type="SUPFAM" id="SSF52518">
    <property type="entry name" value="Thiamin diphosphate-binding fold (THDP-binding)"/>
    <property type="match status" value="2"/>
</dbReference>
<gene>
    <name evidence="3" type="ORF">S03H2_18262</name>
</gene>
<dbReference type="Gene3D" id="3.40.50.970">
    <property type="match status" value="1"/>
</dbReference>